<reference evidence="1 2" key="1">
    <citation type="journal article" date="2008" name="Science">
        <title>The Physcomitrella genome reveals evolutionary insights into the conquest of land by plants.</title>
        <authorList>
            <person name="Rensing S."/>
            <person name="Lang D."/>
            <person name="Zimmer A."/>
            <person name="Terry A."/>
            <person name="Salamov A."/>
            <person name="Shapiro H."/>
            <person name="Nishiyama T."/>
            <person name="Perroud P.-F."/>
            <person name="Lindquist E."/>
            <person name="Kamisugi Y."/>
            <person name="Tanahashi T."/>
            <person name="Sakakibara K."/>
            <person name="Fujita T."/>
            <person name="Oishi K."/>
            <person name="Shin-I T."/>
            <person name="Kuroki Y."/>
            <person name="Toyoda A."/>
            <person name="Suzuki Y."/>
            <person name="Hashimoto A."/>
            <person name="Yamaguchi K."/>
            <person name="Sugano A."/>
            <person name="Kohara Y."/>
            <person name="Fujiyama A."/>
            <person name="Anterola A."/>
            <person name="Aoki S."/>
            <person name="Ashton N."/>
            <person name="Barbazuk W.B."/>
            <person name="Barker E."/>
            <person name="Bennetzen J."/>
            <person name="Bezanilla M."/>
            <person name="Blankenship R."/>
            <person name="Cho S.H."/>
            <person name="Dutcher S."/>
            <person name="Estelle M."/>
            <person name="Fawcett J.A."/>
            <person name="Gundlach H."/>
            <person name="Hanada K."/>
            <person name="Heyl A."/>
            <person name="Hicks K.A."/>
            <person name="Hugh J."/>
            <person name="Lohr M."/>
            <person name="Mayer K."/>
            <person name="Melkozernov A."/>
            <person name="Murata T."/>
            <person name="Nelson D."/>
            <person name="Pils B."/>
            <person name="Prigge M."/>
            <person name="Reiss B."/>
            <person name="Renner T."/>
            <person name="Rombauts S."/>
            <person name="Rushton P."/>
            <person name="Sanderfoot A."/>
            <person name="Schween G."/>
            <person name="Shiu S.-H."/>
            <person name="Stueber K."/>
            <person name="Theodoulou F.L."/>
            <person name="Tu H."/>
            <person name="Van de Peer Y."/>
            <person name="Verrier P.J."/>
            <person name="Waters E."/>
            <person name="Wood A."/>
            <person name="Yang L."/>
            <person name="Cove D."/>
            <person name="Cuming A."/>
            <person name="Hasebe M."/>
            <person name="Lucas S."/>
            <person name="Mishler D.B."/>
            <person name="Reski R."/>
            <person name="Grigoriev I."/>
            <person name="Quatrano R.S."/>
            <person name="Boore J.L."/>
        </authorList>
    </citation>
    <scope>NUCLEOTIDE SEQUENCE [LARGE SCALE GENOMIC DNA]</scope>
    <source>
        <strain evidence="1 2">cv. Gransden 2004</strain>
    </source>
</reference>
<proteinExistence type="predicted"/>
<dbReference type="EMBL" id="ABEU02000005">
    <property type="status" value="NOT_ANNOTATED_CDS"/>
    <property type="molecule type" value="Genomic_DNA"/>
</dbReference>
<dbReference type="Proteomes" id="UP000006727">
    <property type="component" value="Chromosome 5"/>
</dbReference>
<dbReference type="Gramene" id="Pp3c5_20670V3.2">
    <property type="protein sequence ID" value="PAC:32954708.CDS.1"/>
    <property type="gene ID" value="Pp3c5_20670"/>
</dbReference>
<protein>
    <submittedName>
        <fullName evidence="1">Uncharacterized protein</fullName>
    </submittedName>
</protein>
<name>A0A7I4EVK4_PHYPA</name>
<accession>A0A7I4EVK4</accession>
<dbReference type="EnsemblPlants" id="Pp3c5_20670V3.2">
    <property type="protein sequence ID" value="PAC:32954708.CDS.1"/>
    <property type="gene ID" value="Pp3c5_20670"/>
</dbReference>
<organism evidence="1 2">
    <name type="scientific">Physcomitrium patens</name>
    <name type="common">Spreading-leaved earth moss</name>
    <name type="synonym">Physcomitrella patens</name>
    <dbReference type="NCBI Taxonomy" id="3218"/>
    <lineage>
        <taxon>Eukaryota</taxon>
        <taxon>Viridiplantae</taxon>
        <taxon>Streptophyta</taxon>
        <taxon>Embryophyta</taxon>
        <taxon>Bryophyta</taxon>
        <taxon>Bryophytina</taxon>
        <taxon>Bryopsida</taxon>
        <taxon>Funariidae</taxon>
        <taxon>Funariales</taxon>
        <taxon>Funariaceae</taxon>
        <taxon>Physcomitrium</taxon>
    </lineage>
</organism>
<reference evidence="1 2" key="2">
    <citation type="journal article" date="2018" name="Plant J.">
        <title>The Physcomitrella patens chromosome-scale assembly reveals moss genome structure and evolution.</title>
        <authorList>
            <person name="Lang D."/>
            <person name="Ullrich K.K."/>
            <person name="Murat F."/>
            <person name="Fuchs J."/>
            <person name="Jenkins J."/>
            <person name="Haas F.B."/>
            <person name="Piednoel M."/>
            <person name="Gundlach H."/>
            <person name="Van Bel M."/>
            <person name="Meyberg R."/>
            <person name="Vives C."/>
            <person name="Morata J."/>
            <person name="Symeonidi A."/>
            <person name="Hiss M."/>
            <person name="Muchero W."/>
            <person name="Kamisugi Y."/>
            <person name="Saleh O."/>
            <person name="Blanc G."/>
            <person name="Decker E.L."/>
            <person name="van Gessel N."/>
            <person name="Grimwood J."/>
            <person name="Hayes R.D."/>
            <person name="Graham S.W."/>
            <person name="Gunter L.E."/>
            <person name="McDaniel S.F."/>
            <person name="Hoernstein S.N.W."/>
            <person name="Larsson A."/>
            <person name="Li F.W."/>
            <person name="Perroud P.F."/>
            <person name="Phillips J."/>
            <person name="Ranjan P."/>
            <person name="Rokshar D.S."/>
            <person name="Rothfels C.J."/>
            <person name="Schneider L."/>
            <person name="Shu S."/>
            <person name="Stevenson D.W."/>
            <person name="Thummler F."/>
            <person name="Tillich M."/>
            <person name="Villarreal Aguilar J.C."/>
            <person name="Widiez T."/>
            <person name="Wong G.K."/>
            <person name="Wymore A."/>
            <person name="Zhang Y."/>
            <person name="Zimmer A.D."/>
            <person name="Quatrano R.S."/>
            <person name="Mayer K.F.X."/>
            <person name="Goodstein D."/>
            <person name="Casacuberta J.M."/>
            <person name="Vandepoele K."/>
            <person name="Reski R."/>
            <person name="Cuming A.C."/>
            <person name="Tuskan G.A."/>
            <person name="Maumus F."/>
            <person name="Salse J."/>
            <person name="Schmutz J."/>
            <person name="Rensing S.A."/>
        </authorList>
    </citation>
    <scope>NUCLEOTIDE SEQUENCE [LARGE SCALE GENOMIC DNA]</scope>
    <source>
        <strain evidence="1 2">cv. Gransden 2004</strain>
    </source>
</reference>
<sequence length="83" mass="9360">MWCNVANARIANSLSNFLQQPATTPRSEGLTRNKRSAFHTFFRFHYFNWPRNEGRCVVSCDLKTPELGGELGSIGNLQVLGTE</sequence>
<dbReference type="AlphaFoldDB" id="A0A7I4EVK4"/>
<keyword evidence="2" id="KW-1185">Reference proteome</keyword>
<evidence type="ECO:0000313" key="2">
    <source>
        <dbReference type="Proteomes" id="UP000006727"/>
    </source>
</evidence>
<evidence type="ECO:0000313" key="1">
    <source>
        <dbReference type="EnsemblPlants" id="PAC:32954708.CDS.1"/>
    </source>
</evidence>
<reference evidence="1" key="3">
    <citation type="submission" date="2020-12" db="UniProtKB">
        <authorList>
            <consortium name="EnsemblPlants"/>
        </authorList>
    </citation>
    <scope>IDENTIFICATION</scope>
</reference>